<keyword evidence="4" id="KW-0285">Flavoprotein</keyword>
<dbReference type="Gene3D" id="3.20.20.70">
    <property type="entry name" value="Aldolase class I"/>
    <property type="match status" value="1"/>
</dbReference>
<sequence>MSTQYPHLFKPLTIGSKTIKNRVLMGSMHTGLEDRAKNYPKLAAYFKERAEGEAGIIVTGGISPNISGWTAPMAGFLKYGFQVKRHRLVTDAVHQAGGLICMQILHAGRYGYHPFIVSATDKKSPITPFKPKKLNDKQIRKQIKDFVNCAKLAQKAGYDGVEIMGSEGYFINQFITPRTNDRSDDWGGSFENRTRIAREIVTQTRQAVGDDFILIYRLSMLELVKDGLAIDEVIRLAKDIEQAGVSIINTGIGWHEARIPTIATMVPRAGFAWVTEKVKEHVSVPLVTTNRINDPQVAENILAGGQADMVSMARPFLADPDLVKKARLGQEQAINTCIACNQACLDHVFKAQRATCLVNPKACYETEYVTTPTTSPKNIAVVGAGMAGLSCATTLAERGHTVTLFEKADRIGGQFNYAAEIPGKEEFVHTMAYFQYLVKEHGVQLKLNYEVTPKELNDYDEVVVATGVSPRVPQIPGIDHNKVIIYSELLSGQKQAGQKVAIIGAGGIGFDVAEYLSVENPDQAQTVDEFCEEWGIDQSIEQPGGVTKAHDEKSYRTLYLMQRKSTKPGKGLGKTTGWIHRLSIRKKGVKPLTGVQYIKIDDAGLHIERDGQPEILDVDHVVICAGQISNRGLYKEQDNYHIIGGADVAAELDAKRAIKQGTLLGQRL</sequence>
<keyword evidence="13" id="KW-1185">Reference proteome</keyword>
<reference evidence="12" key="1">
    <citation type="journal article" date="2014" name="Int. J. Syst. Evol. Microbiol.">
        <title>Complete genome sequence of Corynebacterium casei LMG S-19264T (=DSM 44701T), isolated from a smear-ripened cheese.</title>
        <authorList>
            <consortium name="US DOE Joint Genome Institute (JGI-PGF)"/>
            <person name="Walter F."/>
            <person name="Albersmeier A."/>
            <person name="Kalinowski J."/>
            <person name="Ruckert C."/>
        </authorList>
    </citation>
    <scope>NUCLEOTIDE SEQUENCE</scope>
    <source>
        <strain evidence="12">CGMCC 1.12181</strain>
    </source>
</reference>
<keyword evidence="7" id="KW-0560">Oxidoreductase</keyword>
<dbReference type="CDD" id="cd02930">
    <property type="entry name" value="DCR_FMN"/>
    <property type="match status" value="1"/>
</dbReference>
<evidence type="ECO:0000256" key="8">
    <source>
        <dbReference type="ARBA" id="ARBA00023004"/>
    </source>
</evidence>
<feature type="domain" description="NADH:flavin oxidoreductase/NADH oxidase N-terminal" evidence="10">
    <location>
        <begin position="8"/>
        <end position="330"/>
    </location>
</feature>
<dbReference type="InterPro" id="IPR013785">
    <property type="entry name" value="Aldolase_TIM"/>
</dbReference>
<evidence type="ECO:0000313" key="12">
    <source>
        <dbReference type="EMBL" id="GGF84579.1"/>
    </source>
</evidence>
<dbReference type="GO" id="GO:0016491">
    <property type="term" value="F:oxidoreductase activity"/>
    <property type="evidence" value="ECO:0007669"/>
    <property type="project" value="UniProtKB-KW"/>
</dbReference>
<dbReference type="RefSeq" id="WP_188363793.1">
    <property type="nucleotide sequence ID" value="NZ_BAABJF010000011.1"/>
</dbReference>
<evidence type="ECO:0000256" key="4">
    <source>
        <dbReference type="ARBA" id="ARBA00022630"/>
    </source>
</evidence>
<dbReference type="GO" id="GO:0051536">
    <property type="term" value="F:iron-sulfur cluster binding"/>
    <property type="evidence" value="ECO:0007669"/>
    <property type="project" value="UniProtKB-KW"/>
</dbReference>
<evidence type="ECO:0000256" key="3">
    <source>
        <dbReference type="ARBA" id="ARBA00011048"/>
    </source>
</evidence>
<evidence type="ECO:0000256" key="5">
    <source>
        <dbReference type="ARBA" id="ARBA00022643"/>
    </source>
</evidence>
<keyword evidence="8" id="KW-0408">Iron</keyword>
<dbReference type="PANTHER" id="PTHR42917">
    <property type="entry name" value="2,4-DIENOYL-COA REDUCTASE"/>
    <property type="match status" value="1"/>
</dbReference>
<dbReference type="SUPFAM" id="SSF51971">
    <property type="entry name" value="Nucleotide-binding domain"/>
    <property type="match status" value="1"/>
</dbReference>
<dbReference type="InterPro" id="IPR051793">
    <property type="entry name" value="NADH:flavin_oxidoreductase"/>
</dbReference>
<evidence type="ECO:0000259" key="11">
    <source>
        <dbReference type="Pfam" id="PF07992"/>
    </source>
</evidence>
<gene>
    <name evidence="12" type="primary">fadH</name>
    <name evidence="12" type="ORF">GCM10011365_01920</name>
</gene>
<protein>
    <submittedName>
        <fullName evidence="12">2,4-dienoyl-CoA reductase</fullName>
    </submittedName>
</protein>
<dbReference type="Proteomes" id="UP000605253">
    <property type="component" value="Unassembled WGS sequence"/>
</dbReference>
<dbReference type="PRINTS" id="PR00368">
    <property type="entry name" value="FADPNR"/>
</dbReference>
<comment type="similarity">
    <text evidence="3">In the N-terminal section; belongs to the NADH:flavin oxidoreductase/NADH oxidase family.</text>
</comment>
<dbReference type="GO" id="GO:0010181">
    <property type="term" value="F:FMN binding"/>
    <property type="evidence" value="ECO:0007669"/>
    <property type="project" value="InterPro"/>
</dbReference>
<comment type="cofactor">
    <cofactor evidence="2">
        <name>[4Fe-4S] cluster</name>
        <dbReference type="ChEBI" id="CHEBI:49883"/>
    </cofactor>
</comment>
<dbReference type="InterPro" id="IPR036188">
    <property type="entry name" value="FAD/NAD-bd_sf"/>
</dbReference>
<dbReference type="GO" id="GO:0046872">
    <property type="term" value="F:metal ion binding"/>
    <property type="evidence" value="ECO:0007669"/>
    <property type="project" value="UniProtKB-KW"/>
</dbReference>
<organism evidence="12 13">
    <name type="scientific">Marinicella pacifica</name>
    <dbReference type="NCBI Taxonomy" id="1171543"/>
    <lineage>
        <taxon>Bacteria</taxon>
        <taxon>Pseudomonadati</taxon>
        <taxon>Pseudomonadota</taxon>
        <taxon>Gammaproteobacteria</taxon>
        <taxon>Lysobacterales</taxon>
        <taxon>Marinicellaceae</taxon>
        <taxon>Marinicella</taxon>
    </lineage>
</organism>
<evidence type="ECO:0000256" key="7">
    <source>
        <dbReference type="ARBA" id="ARBA00023002"/>
    </source>
</evidence>
<name>A0A917CCP0_9GAMM</name>
<accession>A0A917CCP0</accession>
<evidence type="ECO:0000313" key="13">
    <source>
        <dbReference type="Proteomes" id="UP000605253"/>
    </source>
</evidence>
<dbReference type="AlphaFoldDB" id="A0A917CCP0"/>
<keyword evidence="6" id="KW-0479">Metal-binding</keyword>
<dbReference type="SUPFAM" id="SSF51395">
    <property type="entry name" value="FMN-linked oxidoreductases"/>
    <property type="match status" value="1"/>
</dbReference>
<evidence type="ECO:0000256" key="2">
    <source>
        <dbReference type="ARBA" id="ARBA00001966"/>
    </source>
</evidence>
<comment type="caution">
    <text evidence="12">The sequence shown here is derived from an EMBL/GenBank/DDBJ whole genome shotgun (WGS) entry which is preliminary data.</text>
</comment>
<dbReference type="Gene3D" id="3.50.50.60">
    <property type="entry name" value="FAD/NAD(P)-binding domain"/>
    <property type="match status" value="1"/>
</dbReference>
<evidence type="ECO:0000256" key="9">
    <source>
        <dbReference type="ARBA" id="ARBA00023014"/>
    </source>
</evidence>
<evidence type="ECO:0000259" key="10">
    <source>
        <dbReference type="Pfam" id="PF00724"/>
    </source>
</evidence>
<keyword evidence="5" id="KW-0288">FMN</keyword>
<dbReference type="InterPro" id="IPR001155">
    <property type="entry name" value="OxRdtase_FMN_N"/>
</dbReference>
<dbReference type="Pfam" id="PF00724">
    <property type="entry name" value="Oxidored_FMN"/>
    <property type="match status" value="1"/>
</dbReference>
<dbReference type="InterPro" id="IPR023753">
    <property type="entry name" value="FAD/NAD-binding_dom"/>
</dbReference>
<evidence type="ECO:0000256" key="6">
    <source>
        <dbReference type="ARBA" id="ARBA00022723"/>
    </source>
</evidence>
<dbReference type="Gene3D" id="3.40.50.720">
    <property type="entry name" value="NAD(P)-binding Rossmann-like Domain"/>
    <property type="match status" value="1"/>
</dbReference>
<feature type="domain" description="FAD/NAD(P)-binding" evidence="11">
    <location>
        <begin position="378"/>
        <end position="641"/>
    </location>
</feature>
<dbReference type="SUPFAM" id="SSF51905">
    <property type="entry name" value="FAD/NAD(P)-binding domain"/>
    <property type="match status" value="1"/>
</dbReference>
<comment type="cofactor">
    <cofactor evidence="1">
        <name>FMN</name>
        <dbReference type="ChEBI" id="CHEBI:58210"/>
    </cofactor>
</comment>
<dbReference type="PANTHER" id="PTHR42917:SF2">
    <property type="entry name" value="2,4-DIENOYL-COA REDUCTASE [(2E)-ENOYL-COA-PRODUCING]"/>
    <property type="match status" value="1"/>
</dbReference>
<dbReference type="Pfam" id="PF07992">
    <property type="entry name" value="Pyr_redox_2"/>
    <property type="match status" value="1"/>
</dbReference>
<proteinExistence type="inferred from homology"/>
<reference evidence="12" key="2">
    <citation type="submission" date="2020-09" db="EMBL/GenBank/DDBJ databases">
        <authorList>
            <person name="Sun Q."/>
            <person name="Zhou Y."/>
        </authorList>
    </citation>
    <scope>NUCLEOTIDE SEQUENCE</scope>
    <source>
        <strain evidence="12">CGMCC 1.12181</strain>
    </source>
</reference>
<dbReference type="EMBL" id="BMEO01000001">
    <property type="protein sequence ID" value="GGF84579.1"/>
    <property type="molecule type" value="Genomic_DNA"/>
</dbReference>
<keyword evidence="9" id="KW-0411">Iron-sulfur</keyword>
<evidence type="ECO:0000256" key="1">
    <source>
        <dbReference type="ARBA" id="ARBA00001917"/>
    </source>
</evidence>